<dbReference type="GO" id="GO:0017057">
    <property type="term" value="F:6-phosphogluconolactonase activity"/>
    <property type="evidence" value="ECO:0007669"/>
    <property type="project" value="TreeGrafter"/>
</dbReference>
<organism evidence="4">
    <name type="scientific">Micromonas pusilla (strain CCMP1545)</name>
    <name type="common">Picoplanktonic green alga</name>
    <dbReference type="NCBI Taxonomy" id="564608"/>
    <lineage>
        <taxon>Eukaryota</taxon>
        <taxon>Viridiplantae</taxon>
        <taxon>Chlorophyta</taxon>
        <taxon>Mamiellophyceae</taxon>
        <taxon>Mamiellales</taxon>
        <taxon>Mamiellaceae</taxon>
        <taxon>Micromonas</taxon>
    </lineage>
</organism>
<evidence type="ECO:0000256" key="2">
    <source>
        <dbReference type="SAM" id="MobiDB-lite"/>
    </source>
</evidence>
<dbReference type="KEGG" id="mpp:MICPUCDRAFT_47939"/>
<sequence length="497" mass="53117">MGSGAAEASSSLGTPPRTPVHPDDAILLVGGYTHADLLAHTPRDVDASHARGVHVLRVCGVTGGMTRLSTNAIGPNVAFITRSPTNPQILYATTERIDDEGEVITLRITPEFTLREVSRVKTGGRSTCYVNFCKNKEYMMVVSYWDAKVSMLRVGPDGRPASPRSVIMQPEAKYVDDKRPTREEHWKFRQRWPHSHCCVTEPYTNLVHFVVDLGLDRVFAYRVCRVSGSLVLKGSVGLPRGKGPRHLLFHPTLRTAYLVNELDSTVSCFRVNLPASWVSSEATVAAAADAAISAPPPMEQECDTPGAALELIQCISSLPVSEQGKTTITPQGVWKAASHSSEIRMHPSGAYFVVGNRGHDSIATYAVDQRTGSIALVGITPSGGECPRNFNWTGGGAFLVVGCQNSNRMCAFRFDAATGSLTLAAALEGVASPNYVCSVPMSAVPELVTAAAPADATPTCVNDAIARVKSFEIGGIHHSHHGSASSDFDVAPASLVL</sequence>
<dbReference type="InterPro" id="IPR050282">
    <property type="entry name" value="Cycloisomerase_2"/>
</dbReference>
<dbReference type="InterPro" id="IPR011048">
    <property type="entry name" value="Haem_d1_sf"/>
</dbReference>
<dbReference type="STRING" id="564608.C1MXR2"/>
<evidence type="ECO:0000313" key="3">
    <source>
        <dbReference type="EMBL" id="EEH55211.1"/>
    </source>
</evidence>
<dbReference type="AlphaFoldDB" id="C1MXR2"/>
<dbReference type="PANTHER" id="PTHR30344">
    <property type="entry name" value="6-PHOSPHOGLUCONOLACTONASE-RELATED"/>
    <property type="match status" value="1"/>
</dbReference>
<protein>
    <submittedName>
        <fullName evidence="3">Predicted protein</fullName>
    </submittedName>
</protein>
<evidence type="ECO:0000313" key="4">
    <source>
        <dbReference type="Proteomes" id="UP000001876"/>
    </source>
</evidence>
<accession>C1MXR2</accession>
<dbReference type="Gene3D" id="2.130.10.10">
    <property type="entry name" value="YVTN repeat-like/Quinoprotein amine dehydrogenase"/>
    <property type="match status" value="1"/>
</dbReference>
<comment type="similarity">
    <text evidence="1">Belongs to the cycloisomerase 2 family.</text>
</comment>
<dbReference type="RefSeq" id="XP_003060442.1">
    <property type="nucleotide sequence ID" value="XM_003060396.1"/>
</dbReference>
<dbReference type="OrthoDB" id="525079at2759"/>
<dbReference type="SUPFAM" id="SSF51004">
    <property type="entry name" value="C-terminal (heme d1) domain of cytochrome cd1-nitrite reductase"/>
    <property type="match status" value="1"/>
</dbReference>
<dbReference type="Pfam" id="PF10282">
    <property type="entry name" value="Lactonase"/>
    <property type="match status" value="2"/>
</dbReference>
<proteinExistence type="inferred from homology"/>
<dbReference type="eggNOG" id="ENOG502QRFW">
    <property type="taxonomic scope" value="Eukaryota"/>
</dbReference>
<gene>
    <name evidence="3" type="ORF">MICPUCDRAFT_47939</name>
</gene>
<dbReference type="OMA" id="SEIRMHP"/>
<feature type="compositionally biased region" description="Low complexity" evidence="2">
    <location>
        <begin position="1"/>
        <end position="13"/>
    </location>
</feature>
<reference evidence="3 4" key="1">
    <citation type="journal article" date="2009" name="Science">
        <title>Green evolution and dynamic adaptations revealed by genomes of the marine picoeukaryotes Micromonas.</title>
        <authorList>
            <person name="Worden A.Z."/>
            <person name="Lee J.H."/>
            <person name="Mock T."/>
            <person name="Rouze P."/>
            <person name="Simmons M.P."/>
            <person name="Aerts A.L."/>
            <person name="Allen A.E."/>
            <person name="Cuvelier M.L."/>
            <person name="Derelle E."/>
            <person name="Everett M.V."/>
            <person name="Foulon E."/>
            <person name="Grimwood J."/>
            <person name="Gundlach H."/>
            <person name="Henrissat B."/>
            <person name="Napoli C."/>
            <person name="McDonald S.M."/>
            <person name="Parker M.S."/>
            <person name="Rombauts S."/>
            <person name="Salamov A."/>
            <person name="Von Dassow P."/>
            <person name="Badger J.H."/>
            <person name="Coutinho P.M."/>
            <person name="Demir E."/>
            <person name="Dubchak I."/>
            <person name="Gentemann C."/>
            <person name="Eikrem W."/>
            <person name="Gready J.E."/>
            <person name="John U."/>
            <person name="Lanier W."/>
            <person name="Lindquist E.A."/>
            <person name="Lucas S."/>
            <person name="Mayer K.F."/>
            <person name="Moreau H."/>
            <person name="Not F."/>
            <person name="Otillar R."/>
            <person name="Panaud O."/>
            <person name="Pangilinan J."/>
            <person name="Paulsen I."/>
            <person name="Piegu B."/>
            <person name="Poliakov A."/>
            <person name="Robbens S."/>
            <person name="Schmutz J."/>
            <person name="Toulza E."/>
            <person name="Wyss T."/>
            <person name="Zelensky A."/>
            <person name="Zhou K."/>
            <person name="Armbrust E.V."/>
            <person name="Bhattacharya D."/>
            <person name="Goodenough U.W."/>
            <person name="Van de Peer Y."/>
            <person name="Grigoriev I.V."/>
        </authorList>
    </citation>
    <scope>NUCLEOTIDE SEQUENCE [LARGE SCALE GENOMIC DNA]</scope>
    <source>
        <strain evidence="3 4">CCMP1545</strain>
    </source>
</reference>
<dbReference type="PANTHER" id="PTHR30344:SF1">
    <property type="entry name" value="6-PHOSPHOGLUCONOLACTONASE"/>
    <property type="match status" value="1"/>
</dbReference>
<dbReference type="EMBL" id="GG663742">
    <property type="protein sequence ID" value="EEH55211.1"/>
    <property type="molecule type" value="Genomic_DNA"/>
</dbReference>
<dbReference type="InterPro" id="IPR015943">
    <property type="entry name" value="WD40/YVTN_repeat-like_dom_sf"/>
</dbReference>
<name>C1MXR2_MICPC</name>
<keyword evidence="4" id="KW-1185">Reference proteome</keyword>
<feature type="region of interest" description="Disordered" evidence="2">
    <location>
        <begin position="1"/>
        <end position="20"/>
    </location>
</feature>
<dbReference type="GeneID" id="9686173"/>
<dbReference type="InterPro" id="IPR019405">
    <property type="entry name" value="Lactonase_7-beta_prop"/>
</dbReference>
<dbReference type="Proteomes" id="UP000001876">
    <property type="component" value="Unassembled WGS sequence"/>
</dbReference>
<evidence type="ECO:0000256" key="1">
    <source>
        <dbReference type="ARBA" id="ARBA00005564"/>
    </source>
</evidence>